<accession>A0A1R3GPP9</accession>
<evidence type="ECO:0000313" key="1">
    <source>
        <dbReference type="EMBL" id="OMO59990.1"/>
    </source>
</evidence>
<gene>
    <name evidence="1" type="ORF">CCACVL1_24493</name>
</gene>
<name>A0A1R3GPP9_COCAP</name>
<comment type="caution">
    <text evidence="1">The sequence shown here is derived from an EMBL/GenBank/DDBJ whole genome shotgun (WGS) entry which is preliminary data.</text>
</comment>
<dbReference type="EMBL" id="AWWV01013804">
    <property type="protein sequence ID" value="OMO59990.1"/>
    <property type="molecule type" value="Genomic_DNA"/>
</dbReference>
<proteinExistence type="predicted"/>
<keyword evidence="2" id="KW-1185">Reference proteome</keyword>
<reference evidence="1 2" key="1">
    <citation type="submission" date="2013-09" db="EMBL/GenBank/DDBJ databases">
        <title>Corchorus capsularis genome sequencing.</title>
        <authorList>
            <person name="Alam M."/>
            <person name="Haque M.S."/>
            <person name="Islam M.S."/>
            <person name="Emdad E.M."/>
            <person name="Islam M.M."/>
            <person name="Ahmed B."/>
            <person name="Halim A."/>
            <person name="Hossen Q.M.M."/>
            <person name="Hossain M.Z."/>
            <person name="Ahmed R."/>
            <person name="Khan M.M."/>
            <person name="Islam R."/>
            <person name="Rashid M.M."/>
            <person name="Khan S.A."/>
            <person name="Rahman M.S."/>
            <person name="Alam M."/>
        </authorList>
    </citation>
    <scope>NUCLEOTIDE SEQUENCE [LARGE SCALE GENOMIC DNA]</scope>
    <source>
        <strain evidence="2">cv. CVL-1</strain>
        <tissue evidence="1">Whole seedling</tissue>
    </source>
</reference>
<evidence type="ECO:0000313" key="2">
    <source>
        <dbReference type="Proteomes" id="UP000188268"/>
    </source>
</evidence>
<dbReference type="Gramene" id="OMO59990">
    <property type="protein sequence ID" value="OMO59990"/>
    <property type="gene ID" value="CCACVL1_24493"/>
</dbReference>
<dbReference type="AlphaFoldDB" id="A0A1R3GPP9"/>
<dbReference type="Proteomes" id="UP000188268">
    <property type="component" value="Unassembled WGS sequence"/>
</dbReference>
<sequence length="22" mass="2611">MAVPLSKTLEERNLNRDLKLNR</sequence>
<organism evidence="1 2">
    <name type="scientific">Corchorus capsularis</name>
    <name type="common">Jute</name>
    <dbReference type="NCBI Taxonomy" id="210143"/>
    <lineage>
        <taxon>Eukaryota</taxon>
        <taxon>Viridiplantae</taxon>
        <taxon>Streptophyta</taxon>
        <taxon>Embryophyta</taxon>
        <taxon>Tracheophyta</taxon>
        <taxon>Spermatophyta</taxon>
        <taxon>Magnoliopsida</taxon>
        <taxon>eudicotyledons</taxon>
        <taxon>Gunneridae</taxon>
        <taxon>Pentapetalae</taxon>
        <taxon>rosids</taxon>
        <taxon>malvids</taxon>
        <taxon>Malvales</taxon>
        <taxon>Malvaceae</taxon>
        <taxon>Grewioideae</taxon>
        <taxon>Apeibeae</taxon>
        <taxon>Corchorus</taxon>
    </lineage>
</organism>
<protein>
    <submittedName>
        <fullName evidence="1">Uncharacterized protein</fullName>
    </submittedName>
</protein>